<dbReference type="CDD" id="cd02142">
    <property type="entry name" value="McbC_SagB-like_oxidoreductase"/>
    <property type="match status" value="2"/>
</dbReference>
<feature type="region of interest" description="Disordered" evidence="1">
    <location>
        <begin position="40"/>
        <end position="69"/>
    </location>
</feature>
<organism evidence="3 4">
    <name type="scientific">Dethiosulfatarculus sandiegensis</name>
    <dbReference type="NCBI Taxonomy" id="1429043"/>
    <lineage>
        <taxon>Bacteria</taxon>
        <taxon>Pseudomonadati</taxon>
        <taxon>Thermodesulfobacteriota</taxon>
        <taxon>Desulfarculia</taxon>
        <taxon>Desulfarculales</taxon>
        <taxon>Desulfarculaceae</taxon>
        <taxon>Dethiosulfatarculus</taxon>
    </lineage>
</organism>
<name>A0A0D2JDZ3_9BACT</name>
<feature type="domain" description="Nitroreductase" evidence="2">
    <location>
        <begin position="310"/>
        <end position="473"/>
    </location>
</feature>
<dbReference type="Proteomes" id="UP000032233">
    <property type="component" value="Unassembled WGS sequence"/>
</dbReference>
<keyword evidence="4" id="KW-1185">Reference proteome</keyword>
<dbReference type="AlphaFoldDB" id="A0A0D2JDZ3"/>
<dbReference type="InterPro" id="IPR029479">
    <property type="entry name" value="Nitroreductase"/>
</dbReference>
<accession>A0A0D2JDZ3</accession>
<dbReference type="InParanoid" id="A0A0D2JDZ3"/>
<dbReference type="GO" id="GO:0016491">
    <property type="term" value="F:oxidoreductase activity"/>
    <property type="evidence" value="ECO:0007669"/>
    <property type="project" value="InterPro"/>
</dbReference>
<evidence type="ECO:0000256" key="1">
    <source>
        <dbReference type="SAM" id="MobiDB-lite"/>
    </source>
</evidence>
<feature type="compositionally biased region" description="Basic and acidic residues" evidence="1">
    <location>
        <begin position="49"/>
        <end position="67"/>
    </location>
</feature>
<dbReference type="PANTHER" id="PTHR43745:SF2">
    <property type="entry name" value="NITROREDUCTASE MJ1384-RELATED"/>
    <property type="match status" value="1"/>
</dbReference>
<dbReference type="RefSeq" id="WP_044348712.1">
    <property type="nucleotide sequence ID" value="NZ_AZAC01000014.1"/>
</dbReference>
<gene>
    <name evidence="3" type="ORF">X474_11620</name>
</gene>
<evidence type="ECO:0000313" key="4">
    <source>
        <dbReference type="Proteomes" id="UP000032233"/>
    </source>
</evidence>
<dbReference type="Gene3D" id="3.40.109.10">
    <property type="entry name" value="NADH Oxidase"/>
    <property type="match status" value="2"/>
</dbReference>
<dbReference type="PANTHER" id="PTHR43745">
    <property type="entry name" value="NITROREDUCTASE MJ1384-RELATED"/>
    <property type="match status" value="1"/>
</dbReference>
<feature type="region of interest" description="Disordered" evidence="1">
    <location>
        <begin position="230"/>
        <end position="252"/>
    </location>
</feature>
<feature type="region of interest" description="Disordered" evidence="1">
    <location>
        <begin position="271"/>
        <end position="298"/>
    </location>
</feature>
<evidence type="ECO:0000313" key="3">
    <source>
        <dbReference type="EMBL" id="KIX13876.1"/>
    </source>
</evidence>
<dbReference type="InterPro" id="IPR020051">
    <property type="entry name" value="SagB-type_dehydrogenase"/>
</dbReference>
<dbReference type="PATRIC" id="fig|1429043.3.peg.2472"/>
<dbReference type="STRING" id="1429043.X474_11620"/>
<sequence>MKEYHSLTAYFRESLGGHGLDWANQPLPFKRYLHREPIPLPSPTLPKTSLEDLLKDHPPRPEPDQPKPDANLLAGCLLMAGGITAHTPGVPNSPGLRSWASAGALYPCEIYMVATEVQGLKDGLYHFTAETPGLHLLWEGKLARTASKILGQRPQRLTFFITTLFWRSLWKYSSRAYRYCLLDTGHLLANLELSLAAAGLEVKTCLDFADVSAGVFLGLATEDEATLATLTTGGEPDDPGPEDPGLPPFDRQYSPLSAKIGRDSLLLKTHKSGNLETPEPGRLWPEQTSPEQAMTCPEPARFEGPLLEAIKKRRSRRNFLARPLEQDLAGAIIRASLPRRSPIRAMLLVSPGGEIPGGKYLYHPKPNLMEPREATADFGRLLGRACLGQAWVGQAGIAFVLWGNLNTLINENGLRSYRHAMIEAGKAGQRIYLAAQALGLGCCGVGAFYDQETNQVAALPQGGDSLYVVATGHVKGRKK</sequence>
<protein>
    <recommendedName>
        <fullName evidence="2">Nitroreductase domain-containing protein</fullName>
    </recommendedName>
</protein>
<proteinExistence type="predicted"/>
<dbReference type="SUPFAM" id="SSF55469">
    <property type="entry name" value="FMN-dependent nitroreductase-like"/>
    <property type="match status" value="2"/>
</dbReference>
<evidence type="ECO:0000259" key="2">
    <source>
        <dbReference type="Pfam" id="PF00881"/>
    </source>
</evidence>
<dbReference type="NCBIfam" id="TIGR03605">
    <property type="entry name" value="antibiot_sagB"/>
    <property type="match status" value="1"/>
</dbReference>
<dbReference type="Pfam" id="PF00881">
    <property type="entry name" value="Nitroreductase"/>
    <property type="match status" value="1"/>
</dbReference>
<dbReference type="InterPro" id="IPR052544">
    <property type="entry name" value="Bacteriocin_Proc_Enz"/>
</dbReference>
<dbReference type="EMBL" id="AZAC01000014">
    <property type="protein sequence ID" value="KIX13876.1"/>
    <property type="molecule type" value="Genomic_DNA"/>
</dbReference>
<dbReference type="InterPro" id="IPR000415">
    <property type="entry name" value="Nitroreductase-like"/>
</dbReference>
<comment type="caution">
    <text evidence="3">The sequence shown here is derived from an EMBL/GenBank/DDBJ whole genome shotgun (WGS) entry which is preliminary data.</text>
</comment>
<dbReference type="OrthoDB" id="9801593at2"/>
<reference evidence="3 4" key="1">
    <citation type="submission" date="2013-11" db="EMBL/GenBank/DDBJ databases">
        <title>Metagenomic analysis of a methanogenic consortium involved in long chain n-alkane degradation.</title>
        <authorList>
            <person name="Davidova I.A."/>
            <person name="Callaghan A.V."/>
            <person name="Wawrik B."/>
            <person name="Pruitt S."/>
            <person name="Marks C."/>
            <person name="Duncan K.E."/>
            <person name="Suflita J.M."/>
        </authorList>
    </citation>
    <scope>NUCLEOTIDE SEQUENCE [LARGE SCALE GENOMIC DNA]</scope>
    <source>
        <strain evidence="3 4">SPR</strain>
    </source>
</reference>